<dbReference type="Gene3D" id="1.25.40.10">
    <property type="entry name" value="Tetratricopeptide repeat domain"/>
    <property type="match status" value="1"/>
</dbReference>
<dbReference type="InterPro" id="IPR050767">
    <property type="entry name" value="Sel1_AlgK"/>
</dbReference>
<dbReference type="EMBL" id="RBNX01000002">
    <property type="protein sequence ID" value="RML84968.1"/>
    <property type="molecule type" value="Genomic_DNA"/>
</dbReference>
<name>A0AAX1W3K1_PSEAJ</name>
<evidence type="ECO:0000313" key="1">
    <source>
        <dbReference type="EMBL" id="RML84968.1"/>
    </source>
</evidence>
<protein>
    <recommendedName>
        <fullName evidence="3">Sel1 repeat-containing protein</fullName>
    </recommendedName>
</protein>
<dbReference type="PANTHER" id="PTHR11102">
    <property type="entry name" value="SEL-1-LIKE PROTEIN"/>
    <property type="match status" value="1"/>
</dbReference>
<comment type="caution">
    <text evidence="1">The sequence shown here is derived from an EMBL/GenBank/DDBJ whole genome shotgun (WGS) entry which is preliminary data.</text>
</comment>
<evidence type="ECO:0008006" key="3">
    <source>
        <dbReference type="Google" id="ProtNLM"/>
    </source>
</evidence>
<dbReference type="InterPro" id="IPR011990">
    <property type="entry name" value="TPR-like_helical_dom_sf"/>
</dbReference>
<dbReference type="Pfam" id="PF08238">
    <property type="entry name" value="Sel1"/>
    <property type="match status" value="2"/>
</dbReference>
<dbReference type="SUPFAM" id="SSF81901">
    <property type="entry name" value="HCP-like"/>
    <property type="match status" value="1"/>
</dbReference>
<proteinExistence type="predicted"/>
<dbReference type="PANTHER" id="PTHR11102:SF160">
    <property type="entry name" value="ERAD-ASSOCIATED E3 UBIQUITIN-PROTEIN LIGASE COMPONENT HRD3"/>
    <property type="match status" value="1"/>
</dbReference>
<dbReference type="Proteomes" id="UP000280350">
    <property type="component" value="Unassembled WGS sequence"/>
</dbReference>
<dbReference type="InterPro" id="IPR006597">
    <property type="entry name" value="Sel1-like"/>
</dbReference>
<gene>
    <name evidence="1" type="ORF">ALQ89_06392</name>
</gene>
<evidence type="ECO:0000313" key="2">
    <source>
        <dbReference type="Proteomes" id="UP000280350"/>
    </source>
</evidence>
<accession>A0AAX1W3K1</accession>
<reference evidence="1 2" key="1">
    <citation type="submission" date="2018-08" db="EMBL/GenBank/DDBJ databases">
        <title>Recombination of ecologically and evolutionarily significant loci maintains genetic cohesion in the Pseudomonas syringae species complex.</title>
        <authorList>
            <person name="Dillon M."/>
            <person name="Thakur S."/>
            <person name="Almeida R.N.D."/>
            <person name="Weir B.S."/>
            <person name="Guttman D.S."/>
        </authorList>
    </citation>
    <scope>NUCLEOTIDE SEQUENCE [LARGE SCALE GENOMIC DNA]</scope>
    <source>
        <strain evidence="1 2">ICMP 2851</strain>
    </source>
</reference>
<organism evidence="1 2">
    <name type="scientific">Pseudomonas amygdali pv. tabaci</name>
    <name type="common">Pseudomonas syringae pv. tabaci</name>
    <dbReference type="NCBI Taxonomy" id="322"/>
    <lineage>
        <taxon>Bacteria</taxon>
        <taxon>Pseudomonadati</taxon>
        <taxon>Pseudomonadota</taxon>
        <taxon>Gammaproteobacteria</taxon>
        <taxon>Pseudomonadales</taxon>
        <taxon>Pseudomonadaceae</taxon>
        <taxon>Pseudomonas</taxon>
        <taxon>Pseudomonas amygdali</taxon>
    </lineage>
</organism>
<dbReference type="AlphaFoldDB" id="A0AAX1W3K1"/>
<sequence length="197" mass="21411">MVGHARTFFRGKSTPMNRTGRTLVLGCLLLVYPLLATAGGNSLLIPAMGRCTLNTQPENLPAALEACQQAAKGGDAQAQYELGEFYYEGRNAPRDLPQALNYFEQASLQGHAQAQYQLGLMFSRGEGVQANNIQAYIVLKMAAVNGSEEALDAADEVSAKMQRDELEVATQVLGQIFRKYLLELQTAEGRSPFSPLP</sequence>
<dbReference type="SMART" id="SM00671">
    <property type="entry name" value="SEL1"/>
    <property type="match status" value="2"/>
</dbReference>